<proteinExistence type="predicted"/>
<evidence type="ECO:0000313" key="2">
    <source>
        <dbReference type="Proteomes" id="UP000199048"/>
    </source>
</evidence>
<reference evidence="2" key="1">
    <citation type="submission" date="2016-10" db="EMBL/GenBank/DDBJ databases">
        <authorList>
            <person name="Varghese N."/>
            <person name="Submissions S."/>
        </authorList>
    </citation>
    <scope>NUCLEOTIDE SEQUENCE [LARGE SCALE GENOMIC DNA]</scope>
    <source>
        <strain evidence="2">BL36</strain>
    </source>
</reference>
<gene>
    <name evidence="1" type="ORF">SAMN05192568_103820</name>
</gene>
<name>A0A1I4RVS3_9HYPH</name>
<dbReference type="OrthoDB" id="9859776at2"/>
<dbReference type="AlphaFoldDB" id="A0A1I4RVS3"/>
<sequence length="105" mass="11409">MAQSPDLAAAALGQDWAQLSEMGAAVRRSLDDALADLVRAAIEDPRASYAVSCARIDRAFDDRMAPYQHLAWAMNQAEALQRVLKDRLCQGSYRTDGNDPKVAGS</sequence>
<dbReference type="RefSeq" id="WP_092045184.1">
    <property type="nucleotide sequence ID" value="NZ_FOTK01000038.1"/>
</dbReference>
<dbReference type="Proteomes" id="UP000199048">
    <property type="component" value="Unassembled WGS sequence"/>
</dbReference>
<keyword evidence="2" id="KW-1185">Reference proteome</keyword>
<accession>A0A1I4RVS3</accession>
<evidence type="ECO:0000313" key="1">
    <source>
        <dbReference type="EMBL" id="SFM56355.1"/>
    </source>
</evidence>
<dbReference type="STRING" id="582667.SAMN05192568_103820"/>
<protein>
    <submittedName>
        <fullName evidence="1">Uncharacterized protein</fullName>
    </submittedName>
</protein>
<organism evidence="1 2">
    <name type="scientific">Methylobacterium pseudosasicola</name>
    <dbReference type="NCBI Taxonomy" id="582667"/>
    <lineage>
        <taxon>Bacteria</taxon>
        <taxon>Pseudomonadati</taxon>
        <taxon>Pseudomonadota</taxon>
        <taxon>Alphaproteobacteria</taxon>
        <taxon>Hyphomicrobiales</taxon>
        <taxon>Methylobacteriaceae</taxon>
        <taxon>Methylobacterium</taxon>
    </lineage>
</organism>
<dbReference type="EMBL" id="FOTK01000038">
    <property type="protein sequence ID" value="SFM56355.1"/>
    <property type="molecule type" value="Genomic_DNA"/>
</dbReference>